<evidence type="ECO:0000313" key="1">
    <source>
        <dbReference type="EMBL" id="RIV20365.1"/>
    </source>
</evidence>
<evidence type="ECO:0000313" key="2">
    <source>
        <dbReference type="Proteomes" id="UP000283523"/>
    </source>
</evidence>
<protein>
    <submittedName>
        <fullName evidence="1">Uncharacterized protein</fullName>
    </submittedName>
</protein>
<organism evidence="1 2">
    <name type="scientific">Fibrisoma montanum</name>
    <dbReference type="NCBI Taxonomy" id="2305895"/>
    <lineage>
        <taxon>Bacteria</taxon>
        <taxon>Pseudomonadati</taxon>
        <taxon>Bacteroidota</taxon>
        <taxon>Cytophagia</taxon>
        <taxon>Cytophagales</taxon>
        <taxon>Spirosomataceae</taxon>
        <taxon>Fibrisoma</taxon>
    </lineage>
</organism>
<dbReference type="Proteomes" id="UP000283523">
    <property type="component" value="Unassembled WGS sequence"/>
</dbReference>
<keyword evidence="2" id="KW-1185">Reference proteome</keyword>
<dbReference type="RefSeq" id="WP_119669532.1">
    <property type="nucleotide sequence ID" value="NZ_QXED01000006.1"/>
</dbReference>
<dbReference type="EMBL" id="QXED01000006">
    <property type="protein sequence ID" value="RIV20365.1"/>
    <property type="molecule type" value="Genomic_DNA"/>
</dbReference>
<gene>
    <name evidence="1" type="ORF">DYU11_20145</name>
</gene>
<accession>A0A418M3G5</accession>
<proteinExistence type="predicted"/>
<name>A0A418M3G5_9BACT</name>
<sequence>MKIDEMHQEDFFVLVAPDGTPQTATLGQDIPESFAITKLLAKAGYGQTPEALIRQGFRFMPVKLTITQNGPHDEAKNLALAKPKGLRPSQ</sequence>
<comment type="caution">
    <text evidence="1">The sequence shown here is derived from an EMBL/GenBank/DDBJ whole genome shotgun (WGS) entry which is preliminary data.</text>
</comment>
<reference evidence="1 2" key="1">
    <citation type="submission" date="2018-08" db="EMBL/GenBank/DDBJ databases">
        <title>Fibrisoma montanum sp. nov., isolated from Danxia mountain soil.</title>
        <authorList>
            <person name="Huang Y."/>
        </authorList>
    </citation>
    <scope>NUCLEOTIDE SEQUENCE [LARGE SCALE GENOMIC DNA]</scope>
    <source>
        <strain evidence="1 2">HYT19</strain>
    </source>
</reference>
<dbReference type="AlphaFoldDB" id="A0A418M3G5"/>